<evidence type="ECO:0000313" key="1">
    <source>
        <dbReference type="EMBL" id="NOV35280.1"/>
    </source>
</evidence>
<proteinExistence type="predicted"/>
<dbReference type="AlphaFoldDB" id="A0A6M2CP03"/>
<protein>
    <submittedName>
        <fullName evidence="1">Putative tick transposon</fullName>
    </submittedName>
</protein>
<sequence length="113" mass="13549">MKFNLHAQLLVRKITFGICVIIKTRLYFEPHIIHFLYHANSHSHLFYCISAWGNTYLTHLNQLQRLQNQALRLMAFSHFLTNATPLYQNLNIHPLYHLFQLKLSVFMYKLFSQ</sequence>
<dbReference type="EMBL" id="GHWJ01002543">
    <property type="protein sequence ID" value="NOV35280.1"/>
    <property type="molecule type" value="Transcribed_RNA"/>
</dbReference>
<accession>A0A6M2CP03</accession>
<name>A0A6M2CP03_RHIMP</name>
<organism evidence="1">
    <name type="scientific">Rhipicephalus microplus</name>
    <name type="common">Cattle tick</name>
    <name type="synonym">Boophilus microplus</name>
    <dbReference type="NCBI Taxonomy" id="6941"/>
    <lineage>
        <taxon>Eukaryota</taxon>
        <taxon>Metazoa</taxon>
        <taxon>Ecdysozoa</taxon>
        <taxon>Arthropoda</taxon>
        <taxon>Chelicerata</taxon>
        <taxon>Arachnida</taxon>
        <taxon>Acari</taxon>
        <taxon>Parasitiformes</taxon>
        <taxon>Ixodida</taxon>
        <taxon>Ixodoidea</taxon>
        <taxon>Ixodidae</taxon>
        <taxon>Rhipicephalinae</taxon>
        <taxon>Rhipicephalus</taxon>
        <taxon>Boophilus</taxon>
    </lineage>
</organism>
<reference evidence="1" key="1">
    <citation type="submission" date="2019-09" db="EMBL/GenBank/DDBJ databases">
        <title>Organ-specific transcriptomic study of the physiology of the cattle tick, Rhipicephalus microplus.</title>
        <authorList>
            <person name="Tirloni L."/>
            <person name="Braz G."/>
            <person name="Gandara A.C.P."/>
            <person name="Sabadin G.A."/>
            <person name="da Silva R.M."/>
            <person name="Guizzo M.G."/>
            <person name="Machado J.A."/>
            <person name="Costa E.P."/>
            <person name="Gomes H.F."/>
            <person name="Moraes J."/>
            <person name="Mota M.B.S."/>
            <person name="Mesquita R.D."/>
            <person name="Alvarenga P.H."/>
            <person name="Alves F."/>
            <person name="Seixas A."/>
            <person name="da Fonseca R.N."/>
            <person name="Fogaca A."/>
            <person name="Logullo C."/>
            <person name="Tanaka A."/>
            <person name="Daffre S."/>
            <person name="Termignoni C."/>
            <person name="Vaz I.S.Jr."/>
            <person name="Oliveira P.L."/>
            <person name="Ribeiro J.M."/>
        </authorList>
    </citation>
    <scope>NUCLEOTIDE SEQUENCE</scope>
    <source>
        <strain evidence="1">Porto Alegre</strain>
    </source>
</reference>